<comment type="caution">
    <text evidence="12">The sequence shown here is derived from an EMBL/GenBank/DDBJ whole genome shotgun (WGS) entry which is preliminary data.</text>
</comment>
<evidence type="ECO:0000313" key="13">
    <source>
        <dbReference type="Proteomes" id="UP000635565"/>
    </source>
</evidence>
<dbReference type="SMART" id="SM00220">
    <property type="entry name" value="S_TKc"/>
    <property type="match status" value="1"/>
</dbReference>
<sequence>MLLKGRYRIRQTIGQGGMGSVYRAEDTHLGNRLVAIKELIYTELSAQEMHTSAEQFQREAHLLAGLQHPNLPNIYDYFEENSRWYLVMSFIAGETLESYQQKATHGQLPVREVIGIGIELCKVLEYLHSHHPPIIFRDLKPANIMRTSSGQLYLIDFGIARHFKPDQSRDTVSYGSAGFAPPEQYGRAQTTPRSDIYSLGATLYTLLSGYDPSLSPFRLPPLETLVSDVPPALVQLITQMLEMQEEKRPANVEAVRQMLQGIDTRVELPIAPPSPWASRQPIAPPSPWASRQPIAEYVPVGAHGQQQMLMPASTQAPVKSTGNGFLKALGFLGTLVSYGLLGFGILGSFMIFTASPNYAFFATELWVLAFFIIVGWILLRVSLWPFRKPTKRDAPVSFWRHAGTEGGIFLGGAMVLAGVVCTFFLIYTYYLVNHRGDVYSAGVGGSVLYATSGLYILLNSRLKPPRIDFSSQRQKAIALTGSLIGASFGVPGLLMTLSFAGGTMVPGVILLVIGVFLTFITRLRTK</sequence>
<evidence type="ECO:0000256" key="1">
    <source>
        <dbReference type="ARBA" id="ARBA00012513"/>
    </source>
</evidence>
<keyword evidence="10" id="KW-0812">Transmembrane</keyword>
<keyword evidence="10" id="KW-0472">Membrane</keyword>
<reference evidence="12 13" key="1">
    <citation type="journal article" date="2021" name="Int. J. Syst. Evol. Microbiol.">
        <title>Reticulibacter mediterranei gen. nov., sp. nov., within the new family Reticulibacteraceae fam. nov., and Ktedonospora formicarum gen. nov., sp. nov., Ktedonobacter robiniae sp. nov., Dictyobacter formicarum sp. nov. and Dictyobacter arantiisoli sp. nov., belonging to the class Ktedonobacteria.</title>
        <authorList>
            <person name="Yabe S."/>
            <person name="Zheng Y."/>
            <person name="Wang C.M."/>
            <person name="Sakai Y."/>
            <person name="Abe K."/>
            <person name="Yokota A."/>
            <person name="Donadio S."/>
            <person name="Cavaletti L."/>
            <person name="Monciardini P."/>
        </authorList>
    </citation>
    <scope>NUCLEOTIDE SEQUENCE [LARGE SCALE GENOMIC DNA]</scope>
    <source>
        <strain evidence="12 13">SOSP1-9</strain>
    </source>
</reference>
<evidence type="ECO:0000256" key="5">
    <source>
        <dbReference type="ARBA" id="ARBA00022777"/>
    </source>
</evidence>
<dbReference type="InterPro" id="IPR000719">
    <property type="entry name" value="Prot_kinase_dom"/>
</dbReference>
<name>A0ABQ3VGQ9_9CHLR</name>
<evidence type="ECO:0000256" key="8">
    <source>
        <dbReference type="ARBA" id="ARBA00048679"/>
    </source>
</evidence>
<dbReference type="EC" id="2.7.11.1" evidence="1"/>
<dbReference type="EMBL" id="BNJJ01000007">
    <property type="protein sequence ID" value="GHO84904.1"/>
    <property type="molecule type" value="Genomic_DNA"/>
</dbReference>
<organism evidence="12 13">
    <name type="scientific">Dictyobacter formicarum</name>
    <dbReference type="NCBI Taxonomy" id="2778368"/>
    <lineage>
        <taxon>Bacteria</taxon>
        <taxon>Bacillati</taxon>
        <taxon>Chloroflexota</taxon>
        <taxon>Ktedonobacteria</taxon>
        <taxon>Ktedonobacterales</taxon>
        <taxon>Dictyobacteraceae</taxon>
        <taxon>Dictyobacter</taxon>
    </lineage>
</organism>
<dbReference type="SUPFAM" id="SSF56112">
    <property type="entry name" value="Protein kinase-like (PK-like)"/>
    <property type="match status" value="1"/>
</dbReference>
<evidence type="ECO:0000313" key="12">
    <source>
        <dbReference type="EMBL" id="GHO84904.1"/>
    </source>
</evidence>
<keyword evidence="5" id="KW-0418">Kinase</keyword>
<keyword evidence="4 9" id="KW-0547">Nucleotide-binding</keyword>
<keyword evidence="10" id="KW-1133">Transmembrane helix</keyword>
<dbReference type="CDD" id="cd14014">
    <property type="entry name" value="STKc_PknB_like"/>
    <property type="match status" value="1"/>
</dbReference>
<accession>A0ABQ3VGQ9</accession>
<dbReference type="PROSITE" id="PS50011">
    <property type="entry name" value="PROTEIN_KINASE_DOM"/>
    <property type="match status" value="1"/>
</dbReference>
<comment type="catalytic activity">
    <reaction evidence="8">
        <text>L-seryl-[protein] + ATP = O-phospho-L-seryl-[protein] + ADP + H(+)</text>
        <dbReference type="Rhea" id="RHEA:17989"/>
        <dbReference type="Rhea" id="RHEA-COMP:9863"/>
        <dbReference type="Rhea" id="RHEA-COMP:11604"/>
        <dbReference type="ChEBI" id="CHEBI:15378"/>
        <dbReference type="ChEBI" id="CHEBI:29999"/>
        <dbReference type="ChEBI" id="CHEBI:30616"/>
        <dbReference type="ChEBI" id="CHEBI:83421"/>
        <dbReference type="ChEBI" id="CHEBI:456216"/>
        <dbReference type="EC" id="2.7.11.1"/>
    </reaction>
</comment>
<evidence type="ECO:0000256" key="2">
    <source>
        <dbReference type="ARBA" id="ARBA00022527"/>
    </source>
</evidence>
<evidence type="ECO:0000256" key="9">
    <source>
        <dbReference type="PROSITE-ProRule" id="PRU10141"/>
    </source>
</evidence>
<evidence type="ECO:0000256" key="10">
    <source>
        <dbReference type="SAM" id="Phobius"/>
    </source>
</evidence>
<evidence type="ECO:0000256" key="3">
    <source>
        <dbReference type="ARBA" id="ARBA00022679"/>
    </source>
</evidence>
<feature type="transmembrane region" description="Helical" evidence="10">
    <location>
        <begin position="438"/>
        <end position="457"/>
    </location>
</feature>
<dbReference type="PROSITE" id="PS00107">
    <property type="entry name" value="PROTEIN_KINASE_ATP"/>
    <property type="match status" value="1"/>
</dbReference>
<dbReference type="Proteomes" id="UP000635565">
    <property type="component" value="Unassembled WGS sequence"/>
</dbReference>
<protein>
    <recommendedName>
        <fullName evidence="1">non-specific serine/threonine protein kinase</fullName>
        <ecNumber evidence="1">2.7.11.1</ecNumber>
    </recommendedName>
</protein>
<feature type="transmembrane region" description="Helical" evidence="10">
    <location>
        <begin position="503"/>
        <end position="523"/>
    </location>
</feature>
<feature type="transmembrane region" description="Helical" evidence="10">
    <location>
        <begin position="477"/>
        <end position="497"/>
    </location>
</feature>
<evidence type="ECO:0000259" key="11">
    <source>
        <dbReference type="PROSITE" id="PS50011"/>
    </source>
</evidence>
<dbReference type="PANTHER" id="PTHR24363">
    <property type="entry name" value="SERINE/THREONINE PROTEIN KINASE"/>
    <property type="match status" value="1"/>
</dbReference>
<evidence type="ECO:0000256" key="7">
    <source>
        <dbReference type="ARBA" id="ARBA00047899"/>
    </source>
</evidence>
<evidence type="ECO:0000256" key="6">
    <source>
        <dbReference type="ARBA" id="ARBA00022840"/>
    </source>
</evidence>
<feature type="binding site" evidence="9">
    <location>
        <position position="37"/>
    </location>
    <ligand>
        <name>ATP</name>
        <dbReference type="ChEBI" id="CHEBI:30616"/>
    </ligand>
</feature>
<feature type="domain" description="Protein kinase" evidence="11">
    <location>
        <begin position="7"/>
        <end position="260"/>
    </location>
</feature>
<proteinExistence type="predicted"/>
<dbReference type="Pfam" id="PF00069">
    <property type="entry name" value="Pkinase"/>
    <property type="match status" value="1"/>
</dbReference>
<keyword evidence="2" id="KW-0723">Serine/threonine-protein kinase</keyword>
<dbReference type="InterPro" id="IPR011009">
    <property type="entry name" value="Kinase-like_dom_sf"/>
</dbReference>
<comment type="catalytic activity">
    <reaction evidence="7">
        <text>L-threonyl-[protein] + ATP = O-phospho-L-threonyl-[protein] + ADP + H(+)</text>
        <dbReference type="Rhea" id="RHEA:46608"/>
        <dbReference type="Rhea" id="RHEA-COMP:11060"/>
        <dbReference type="Rhea" id="RHEA-COMP:11605"/>
        <dbReference type="ChEBI" id="CHEBI:15378"/>
        <dbReference type="ChEBI" id="CHEBI:30013"/>
        <dbReference type="ChEBI" id="CHEBI:30616"/>
        <dbReference type="ChEBI" id="CHEBI:61977"/>
        <dbReference type="ChEBI" id="CHEBI:456216"/>
        <dbReference type="EC" id="2.7.11.1"/>
    </reaction>
</comment>
<gene>
    <name evidence="12" type="ORF">KSZ_29100</name>
</gene>
<feature type="transmembrane region" description="Helical" evidence="10">
    <location>
        <begin position="407"/>
        <end position="432"/>
    </location>
</feature>
<dbReference type="Gene3D" id="3.30.200.20">
    <property type="entry name" value="Phosphorylase Kinase, domain 1"/>
    <property type="match status" value="1"/>
</dbReference>
<dbReference type="Gene3D" id="1.10.510.10">
    <property type="entry name" value="Transferase(Phosphotransferase) domain 1"/>
    <property type="match status" value="1"/>
</dbReference>
<dbReference type="PANTHER" id="PTHR24363:SF0">
    <property type="entry name" value="SERINE_THREONINE KINASE LIKE DOMAIN CONTAINING 1"/>
    <property type="match status" value="1"/>
</dbReference>
<dbReference type="InterPro" id="IPR017441">
    <property type="entry name" value="Protein_kinase_ATP_BS"/>
</dbReference>
<keyword evidence="3" id="KW-0808">Transferase</keyword>
<feature type="transmembrane region" description="Helical" evidence="10">
    <location>
        <begin position="365"/>
        <end position="386"/>
    </location>
</feature>
<keyword evidence="13" id="KW-1185">Reference proteome</keyword>
<keyword evidence="6 9" id="KW-0067">ATP-binding</keyword>
<evidence type="ECO:0000256" key="4">
    <source>
        <dbReference type="ARBA" id="ARBA00022741"/>
    </source>
</evidence>
<feature type="transmembrane region" description="Helical" evidence="10">
    <location>
        <begin position="329"/>
        <end position="353"/>
    </location>
</feature>